<dbReference type="Proteomes" id="UP000216752">
    <property type="component" value="Chromosome"/>
</dbReference>
<dbReference type="InterPro" id="IPR005829">
    <property type="entry name" value="Sugar_transporter_CS"/>
</dbReference>
<keyword evidence="9" id="KW-1185">Reference proteome</keyword>
<evidence type="ECO:0000256" key="1">
    <source>
        <dbReference type="ARBA" id="ARBA00004651"/>
    </source>
</evidence>
<gene>
    <name evidence="8" type="primary">nanT_2</name>
    <name evidence="8" type="ORF">SPSIL_051920</name>
</gene>
<feature type="domain" description="Major facilitator superfamily (MFS) profile" evidence="7">
    <location>
        <begin position="14"/>
        <end position="118"/>
    </location>
</feature>
<dbReference type="Gene3D" id="1.20.1250.20">
    <property type="entry name" value="MFS general substrate transporter like domains"/>
    <property type="match status" value="1"/>
</dbReference>
<sequence>MEQKKGFWNPVTVLVSTYTVTLGFSALDRLLIAMLFPFVLPEFGLDFTQAGILMTCMAVGYFVFAFIGGVLSDKYGRKKVILPSVLIFSLGSALTGLATGFASLVGVRTFVGRFIRLL</sequence>
<reference evidence="8" key="1">
    <citation type="submission" date="2024-05" db="EMBL/GenBank/DDBJ databases">
        <title>Isolation and characterization of Sporomusa carbonis sp. nov., a carboxydotrophic hydrogenogen in the genus of Sporomusa isolated from a charcoal burning pile.</title>
        <authorList>
            <person name="Boeer T."/>
            <person name="Rosenbaum F."/>
            <person name="Eysell L."/>
            <person name="Mueller V."/>
            <person name="Daniel R."/>
            <person name="Poehlein A."/>
        </authorList>
    </citation>
    <scope>NUCLEOTIDE SEQUENCE [LARGE SCALE GENOMIC DNA]</scope>
    <source>
        <strain evidence="8">DSM 10669</strain>
    </source>
</reference>
<name>A0ABZ3ITC1_9FIRM</name>
<organism evidence="8 9">
    <name type="scientific">Sporomusa silvacetica DSM 10669</name>
    <dbReference type="NCBI Taxonomy" id="1123289"/>
    <lineage>
        <taxon>Bacteria</taxon>
        <taxon>Bacillati</taxon>
        <taxon>Bacillota</taxon>
        <taxon>Negativicutes</taxon>
        <taxon>Selenomonadales</taxon>
        <taxon>Sporomusaceae</taxon>
        <taxon>Sporomusa</taxon>
    </lineage>
</organism>
<evidence type="ECO:0000313" key="8">
    <source>
        <dbReference type="EMBL" id="XFO68964.1"/>
    </source>
</evidence>
<protein>
    <submittedName>
        <fullName evidence="8">Sialic acid transporter NanT</fullName>
    </submittedName>
</protein>
<keyword evidence="5 6" id="KW-0472">Membrane</keyword>
<dbReference type="InterPro" id="IPR011701">
    <property type="entry name" value="MFS"/>
</dbReference>
<keyword evidence="4 6" id="KW-1133">Transmembrane helix</keyword>
<dbReference type="SUPFAM" id="SSF103473">
    <property type="entry name" value="MFS general substrate transporter"/>
    <property type="match status" value="1"/>
</dbReference>
<evidence type="ECO:0000256" key="5">
    <source>
        <dbReference type="ARBA" id="ARBA00023136"/>
    </source>
</evidence>
<evidence type="ECO:0000256" key="3">
    <source>
        <dbReference type="ARBA" id="ARBA00022692"/>
    </source>
</evidence>
<evidence type="ECO:0000256" key="4">
    <source>
        <dbReference type="ARBA" id="ARBA00022989"/>
    </source>
</evidence>
<dbReference type="PANTHER" id="PTHR23501:SF169">
    <property type="entry name" value="SLR0616 PROTEIN"/>
    <property type="match status" value="1"/>
</dbReference>
<dbReference type="Pfam" id="PF07690">
    <property type="entry name" value="MFS_1"/>
    <property type="match status" value="1"/>
</dbReference>
<evidence type="ECO:0000256" key="2">
    <source>
        <dbReference type="ARBA" id="ARBA00022448"/>
    </source>
</evidence>
<dbReference type="InterPro" id="IPR020846">
    <property type="entry name" value="MFS_dom"/>
</dbReference>
<keyword evidence="2" id="KW-0813">Transport</keyword>
<dbReference type="PANTHER" id="PTHR23501">
    <property type="entry name" value="MAJOR FACILITATOR SUPERFAMILY"/>
    <property type="match status" value="1"/>
</dbReference>
<proteinExistence type="predicted"/>
<feature type="transmembrane region" description="Helical" evidence="6">
    <location>
        <begin position="47"/>
        <end position="68"/>
    </location>
</feature>
<accession>A0ABZ3ITC1</accession>
<evidence type="ECO:0000259" key="7">
    <source>
        <dbReference type="PROSITE" id="PS50850"/>
    </source>
</evidence>
<dbReference type="PROSITE" id="PS50850">
    <property type="entry name" value="MFS"/>
    <property type="match status" value="1"/>
</dbReference>
<dbReference type="EMBL" id="CP155573">
    <property type="protein sequence ID" value="XFO68964.1"/>
    <property type="molecule type" value="Genomic_DNA"/>
</dbReference>
<evidence type="ECO:0000256" key="6">
    <source>
        <dbReference type="SAM" id="Phobius"/>
    </source>
</evidence>
<dbReference type="InterPro" id="IPR036259">
    <property type="entry name" value="MFS_trans_sf"/>
</dbReference>
<dbReference type="PROSITE" id="PS00216">
    <property type="entry name" value="SUGAR_TRANSPORT_1"/>
    <property type="match status" value="1"/>
</dbReference>
<feature type="transmembrane region" description="Helical" evidence="6">
    <location>
        <begin position="80"/>
        <end position="104"/>
    </location>
</feature>
<feature type="transmembrane region" description="Helical" evidence="6">
    <location>
        <begin position="7"/>
        <end position="27"/>
    </location>
</feature>
<evidence type="ECO:0000313" key="9">
    <source>
        <dbReference type="Proteomes" id="UP000216752"/>
    </source>
</evidence>
<comment type="subcellular location">
    <subcellularLocation>
        <location evidence="1">Cell membrane</location>
        <topology evidence="1">Multi-pass membrane protein</topology>
    </subcellularLocation>
</comment>
<keyword evidence="3 6" id="KW-0812">Transmembrane</keyword>